<reference evidence="2 3" key="1">
    <citation type="journal article" date="2019" name="Sci. Rep.">
        <title>Orb-weaving spider Araneus ventricosus genome elucidates the spidroin gene catalogue.</title>
        <authorList>
            <person name="Kono N."/>
            <person name="Nakamura H."/>
            <person name="Ohtoshi R."/>
            <person name="Moran D.A.P."/>
            <person name="Shinohara A."/>
            <person name="Yoshida Y."/>
            <person name="Fujiwara M."/>
            <person name="Mori M."/>
            <person name="Tomita M."/>
            <person name="Arakawa K."/>
        </authorList>
    </citation>
    <scope>NUCLEOTIDE SEQUENCE [LARGE SCALE GENOMIC DNA]</scope>
</reference>
<organism evidence="2 3">
    <name type="scientific">Araneus ventricosus</name>
    <name type="common">Orbweaver spider</name>
    <name type="synonym">Epeira ventricosa</name>
    <dbReference type="NCBI Taxonomy" id="182803"/>
    <lineage>
        <taxon>Eukaryota</taxon>
        <taxon>Metazoa</taxon>
        <taxon>Ecdysozoa</taxon>
        <taxon>Arthropoda</taxon>
        <taxon>Chelicerata</taxon>
        <taxon>Arachnida</taxon>
        <taxon>Araneae</taxon>
        <taxon>Araneomorphae</taxon>
        <taxon>Entelegynae</taxon>
        <taxon>Araneoidea</taxon>
        <taxon>Araneidae</taxon>
        <taxon>Araneus</taxon>
    </lineage>
</organism>
<gene>
    <name evidence="2" type="ORF">AVEN_241457_1</name>
</gene>
<comment type="caution">
    <text evidence="2">The sequence shown here is derived from an EMBL/GenBank/DDBJ whole genome shotgun (WGS) entry which is preliminary data.</text>
</comment>
<dbReference type="Proteomes" id="UP000499080">
    <property type="component" value="Unassembled WGS sequence"/>
</dbReference>
<evidence type="ECO:0000313" key="2">
    <source>
        <dbReference type="EMBL" id="GBN37019.1"/>
    </source>
</evidence>
<feature type="region of interest" description="Disordered" evidence="1">
    <location>
        <begin position="162"/>
        <end position="218"/>
    </location>
</feature>
<proteinExistence type="predicted"/>
<sequence>MTAGQSSDEIRMETDAEKMERFKTYQAEMRDCVGIFNSIRCLYGTRPSAEARWILDETAKKLKRITGEWHDLSLHLTGIDNDIFKALLNEVNDVLILNGYGPKDDVADNDSNCSERSDGNMDMINADKSNSNGYKNCDRSSNAHDGVNFNVVFDKVNDKVPNQDISADDADSQFKNVDPADNNYSNVNEETMESDNFTTQGRRRKRAPSDKIASSKKFATDSGLPLQNSYEILANLPAEDSPPNQMNKVKTATAPKIVPIMMKRSNDYRELIKQINEVENIPCKAKEAGDFIKLFCDTPNHVRALTDFLDRKEKEYFVIPGRNEKPIKVVIKGLP</sequence>
<dbReference type="EMBL" id="BGPR01008945">
    <property type="protein sequence ID" value="GBN37019.1"/>
    <property type="molecule type" value="Genomic_DNA"/>
</dbReference>
<name>A0A4Y2NEE9_ARAVE</name>
<accession>A0A4Y2NEE9</accession>
<dbReference type="OrthoDB" id="7489730at2759"/>
<feature type="compositionally biased region" description="Polar residues" evidence="1">
    <location>
        <begin position="182"/>
        <end position="200"/>
    </location>
</feature>
<evidence type="ECO:0000313" key="3">
    <source>
        <dbReference type="Proteomes" id="UP000499080"/>
    </source>
</evidence>
<evidence type="ECO:0000256" key="1">
    <source>
        <dbReference type="SAM" id="MobiDB-lite"/>
    </source>
</evidence>
<keyword evidence="3" id="KW-1185">Reference proteome</keyword>
<dbReference type="AlphaFoldDB" id="A0A4Y2NEE9"/>
<protein>
    <submittedName>
        <fullName evidence="2">Uncharacterized protein</fullName>
    </submittedName>
</protein>